<dbReference type="AlphaFoldDB" id="A0A4R2K9C2"/>
<organism evidence="7 8">
    <name type="scientific">Marinisporobacter balticus</name>
    <dbReference type="NCBI Taxonomy" id="2018667"/>
    <lineage>
        <taxon>Bacteria</taxon>
        <taxon>Bacillati</taxon>
        <taxon>Bacillota</taxon>
        <taxon>Clostridia</taxon>
        <taxon>Peptostreptococcales</taxon>
        <taxon>Thermotaleaceae</taxon>
        <taxon>Marinisporobacter</taxon>
    </lineage>
</organism>
<dbReference type="GO" id="GO:0042910">
    <property type="term" value="F:xenobiotic transmembrane transporter activity"/>
    <property type="evidence" value="ECO:0007669"/>
    <property type="project" value="InterPro"/>
</dbReference>
<feature type="transmembrane region" description="Helical" evidence="6">
    <location>
        <begin position="314"/>
        <end position="337"/>
    </location>
</feature>
<sequence>METIKKTSHFNPLTKEFLEYLIPSISAMWVFSIYTMVDGMFVGKGVGPIALASVNIAMPFINMIFAISLILSIGASTLISFSLGRGEEKKSNEIFTLNIIILSFLGLIISILSLVYLEDFALFLGASQETFIYVKDYLRFIIIFSPFFIIAYSLEVLVKADGFPFFAIVFVSLAAFINIIFDYIFVILLNYGVKGAAFATGLSQLISCLAFLFHFIFGKSKLKFTKPKLRFSTLKSIFLIGFPDALTELSTGVTVYLFNYMILKHIGDDGIAAFGVIMYVNNLVIMTMVGINQGMQPLVSFYYGKRDFTRIKKLLSLSFKTTLLFSCLFLCICQFFTDSLVTMFIAPSNIIVYHLSKKALKIFSYSFIICGMNILLSGYFTALKEIKKAFLISI</sequence>
<dbReference type="InterPro" id="IPR045070">
    <property type="entry name" value="MATE_MepA-like"/>
</dbReference>
<evidence type="ECO:0000256" key="6">
    <source>
        <dbReference type="SAM" id="Phobius"/>
    </source>
</evidence>
<feature type="transmembrane region" description="Helical" evidence="6">
    <location>
        <begin position="195"/>
        <end position="217"/>
    </location>
</feature>
<dbReference type="Proteomes" id="UP000294919">
    <property type="component" value="Unassembled WGS sequence"/>
</dbReference>
<feature type="transmembrane region" description="Helical" evidence="6">
    <location>
        <begin position="165"/>
        <end position="189"/>
    </location>
</feature>
<keyword evidence="5 6" id="KW-0472">Membrane</keyword>
<dbReference type="PANTHER" id="PTHR43823">
    <property type="entry name" value="SPORULATION PROTEIN YKVU"/>
    <property type="match status" value="1"/>
</dbReference>
<reference evidence="7 8" key="1">
    <citation type="submission" date="2019-03" db="EMBL/GenBank/DDBJ databases">
        <title>Genomic Encyclopedia of Type Strains, Phase IV (KMG-IV): sequencing the most valuable type-strain genomes for metagenomic binning, comparative biology and taxonomic classification.</title>
        <authorList>
            <person name="Goeker M."/>
        </authorList>
    </citation>
    <scope>NUCLEOTIDE SEQUENCE [LARGE SCALE GENOMIC DNA]</scope>
    <source>
        <strain evidence="7 8">DSM 102940</strain>
    </source>
</reference>
<dbReference type="OrthoDB" id="305360at2"/>
<dbReference type="CDD" id="cd13143">
    <property type="entry name" value="MATE_MepA_like"/>
    <property type="match status" value="1"/>
</dbReference>
<dbReference type="PANTHER" id="PTHR43823:SF3">
    <property type="entry name" value="MULTIDRUG EXPORT PROTEIN MEPA"/>
    <property type="match status" value="1"/>
</dbReference>
<dbReference type="InterPro" id="IPR002528">
    <property type="entry name" value="MATE_fam"/>
</dbReference>
<feature type="transmembrane region" description="Helical" evidence="6">
    <location>
        <begin position="237"/>
        <end position="258"/>
    </location>
</feature>
<gene>
    <name evidence="7" type="ORF">EV214_1411</name>
</gene>
<keyword evidence="4 6" id="KW-1133">Transmembrane helix</keyword>
<keyword evidence="2" id="KW-1003">Cell membrane</keyword>
<evidence type="ECO:0000313" key="8">
    <source>
        <dbReference type="Proteomes" id="UP000294919"/>
    </source>
</evidence>
<evidence type="ECO:0000256" key="3">
    <source>
        <dbReference type="ARBA" id="ARBA00022692"/>
    </source>
</evidence>
<feature type="transmembrane region" description="Helical" evidence="6">
    <location>
        <begin position="20"/>
        <end position="37"/>
    </location>
</feature>
<dbReference type="InterPro" id="IPR051327">
    <property type="entry name" value="MATE_MepA_subfamily"/>
</dbReference>
<dbReference type="RefSeq" id="WP_132248080.1">
    <property type="nucleotide sequence ID" value="NZ_SLWV01000041.1"/>
</dbReference>
<evidence type="ECO:0000313" key="7">
    <source>
        <dbReference type="EMBL" id="TCO68722.1"/>
    </source>
</evidence>
<name>A0A4R2K9C2_9FIRM</name>
<dbReference type="NCBIfam" id="TIGR00797">
    <property type="entry name" value="matE"/>
    <property type="match status" value="1"/>
</dbReference>
<evidence type="ECO:0000256" key="2">
    <source>
        <dbReference type="ARBA" id="ARBA00022475"/>
    </source>
</evidence>
<comment type="subcellular location">
    <subcellularLocation>
        <location evidence="1">Cell membrane</location>
        <topology evidence="1">Multi-pass membrane protein</topology>
    </subcellularLocation>
</comment>
<evidence type="ECO:0000256" key="5">
    <source>
        <dbReference type="ARBA" id="ARBA00023136"/>
    </source>
</evidence>
<dbReference type="GO" id="GO:0005886">
    <property type="term" value="C:plasma membrane"/>
    <property type="evidence" value="ECO:0007669"/>
    <property type="project" value="UniProtKB-SubCell"/>
</dbReference>
<feature type="transmembrane region" description="Helical" evidence="6">
    <location>
        <begin position="137"/>
        <end position="158"/>
    </location>
</feature>
<protein>
    <submittedName>
        <fullName evidence="7">Putative MATE family efflux protein</fullName>
    </submittedName>
</protein>
<comment type="caution">
    <text evidence="7">The sequence shown here is derived from an EMBL/GenBank/DDBJ whole genome shotgun (WGS) entry which is preliminary data.</text>
</comment>
<keyword evidence="8" id="KW-1185">Reference proteome</keyword>
<evidence type="ECO:0000256" key="1">
    <source>
        <dbReference type="ARBA" id="ARBA00004651"/>
    </source>
</evidence>
<feature type="transmembrane region" description="Helical" evidence="6">
    <location>
        <begin position="57"/>
        <end position="83"/>
    </location>
</feature>
<feature type="transmembrane region" description="Helical" evidence="6">
    <location>
        <begin position="95"/>
        <end position="117"/>
    </location>
</feature>
<dbReference type="Pfam" id="PF01554">
    <property type="entry name" value="MatE"/>
    <property type="match status" value="2"/>
</dbReference>
<feature type="transmembrane region" description="Helical" evidence="6">
    <location>
        <begin position="362"/>
        <end position="383"/>
    </location>
</feature>
<evidence type="ECO:0000256" key="4">
    <source>
        <dbReference type="ARBA" id="ARBA00022989"/>
    </source>
</evidence>
<keyword evidence="3 6" id="KW-0812">Transmembrane</keyword>
<dbReference type="GO" id="GO:0015297">
    <property type="term" value="F:antiporter activity"/>
    <property type="evidence" value="ECO:0007669"/>
    <property type="project" value="InterPro"/>
</dbReference>
<proteinExistence type="predicted"/>
<feature type="transmembrane region" description="Helical" evidence="6">
    <location>
        <begin position="270"/>
        <end position="293"/>
    </location>
</feature>
<accession>A0A4R2K9C2</accession>
<dbReference type="EMBL" id="SLWV01000041">
    <property type="protein sequence ID" value="TCO68722.1"/>
    <property type="molecule type" value="Genomic_DNA"/>
</dbReference>